<organism evidence="2 3">
    <name type="scientific">Ruminiclostridium hungatei</name>
    <name type="common">Clostridium hungatei</name>
    <dbReference type="NCBI Taxonomy" id="48256"/>
    <lineage>
        <taxon>Bacteria</taxon>
        <taxon>Bacillati</taxon>
        <taxon>Bacillota</taxon>
        <taxon>Clostridia</taxon>
        <taxon>Eubacteriales</taxon>
        <taxon>Oscillospiraceae</taxon>
        <taxon>Ruminiclostridium</taxon>
    </lineage>
</organism>
<dbReference type="RefSeq" id="WP_165755696.1">
    <property type="nucleotide sequence ID" value="NZ_MZGX01000008.1"/>
</dbReference>
<keyword evidence="3" id="KW-1185">Reference proteome</keyword>
<dbReference type="Proteomes" id="UP000191554">
    <property type="component" value="Unassembled WGS sequence"/>
</dbReference>
<accession>A0A1V4SMM7</accession>
<proteinExistence type="predicted"/>
<reference evidence="2 3" key="1">
    <citation type="submission" date="2017-03" db="EMBL/GenBank/DDBJ databases">
        <title>Genome sequence of Clostridium hungatei DSM 14427.</title>
        <authorList>
            <person name="Poehlein A."/>
            <person name="Daniel R."/>
        </authorList>
    </citation>
    <scope>NUCLEOTIDE SEQUENCE [LARGE SCALE GENOMIC DNA]</scope>
    <source>
        <strain evidence="2 3">DSM 14427</strain>
    </source>
</reference>
<dbReference type="EMBL" id="MZGX01000008">
    <property type="protein sequence ID" value="OPX44497.1"/>
    <property type="molecule type" value="Genomic_DNA"/>
</dbReference>
<dbReference type="AlphaFoldDB" id="A0A1V4SMM7"/>
<evidence type="ECO:0000313" key="3">
    <source>
        <dbReference type="Proteomes" id="UP000191554"/>
    </source>
</evidence>
<protein>
    <submittedName>
        <fullName evidence="2">Uncharacterized protein</fullName>
    </submittedName>
</protein>
<sequence>MSQKGSKEHKKSSKTKSTNKSEKNINPENQGSDFNNKNNVKPENQPRF</sequence>
<feature type="region of interest" description="Disordered" evidence="1">
    <location>
        <begin position="1"/>
        <end position="48"/>
    </location>
</feature>
<evidence type="ECO:0000256" key="1">
    <source>
        <dbReference type="SAM" id="MobiDB-lite"/>
    </source>
</evidence>
<gene>
    <name evidence="2" type="ORF">CLHUN_14900</name>
</gene>
<evidence type="ECO:0000313" key="2">
    <source>
        <dbReference type="EMBL" id="OPX44497.1"/>
    </source>
</evidence>
<name>A0A1V4SMM7_RUMHU</name>
<comment type="caution">
    <text evidence="2">The sequence shown here is derived from an EMBL/GenBank/DDBJ whole genome shotgun (WGS) entry which is preliminary data.</text>
</comment>
<feature type="compositionally biased region" description="Polar residues" evidence="1">
    <location>
        <begin position="26"/>
        <end position="48"/>
    </location>
</feature>